<name>A0A0P7BUS1_9HYPO</name>
<dbReference type="PANTHER" id="PTHR33112:SF12">
    <property type="entry name" value="HETEROKARYON INCOMPATIBILITY DOMAIN-CONTAINING PROTEIN"/>
    <property type="match status" value="1"/>
</dbReference>
<feature type="domain" description="Heterokaryon incompatibility" evidence="1">
    <location>
        <begin position="210"/>
        <end position="357"/>
    </location>
</feature>
<dbReference type="AlphaFoldDB" id="A0A0P7BUS1"/>
<dbReference type="Proteomes" id="UP000050424">
    <property type="component" value="Unassembled WGS sequence"/>
</dbReference>
<evidence type="ECO:0000313" key="2">
    <source>
        <dbReference type="EMBL" id="KPM45131.1"/>
    </source>
</evidence>
<keyword evidence="3" id="KW-1185">Reference proteome</keyword>
<evidence type="ECO:0000259" key="1">
    <source>
        <dbReference type="Pfam" id="PF06985"/>
    </source>
</evidence>
<organism evidence="2 3">
    <name type="scientific">Neonectria ditissima</name>
    <dbReference type="NCBI Taxonomy" id="78410"/>
    <lineage>
        <taxon>Eukaryota</taxon>
        <taxon>Fungi</taxon>
        <taxon>Dikarya</taxon>
        <taxon>Ascomycota</taxon>
        <taxon>Pezizomycotina</taxon>
        <taxon>Sordariomycetes</taxon>
        <taxon>Hypocreomycetidae</taxon>
        <taxon>Hypocreales</taxon>
        <taxon>Nectriaceae</taxon>
        <taxon>Neonectria</taxon>
    </lineage>
</organism>
<dbReference type="Pfam" id="PF06985">
    <property type="entry name" value="HET"/>
    <property type="match status" value="1"/>
</dbReference>
<dbReference type="OrthoDB" id="2975793at2759"/>
<gene>
    <name evidence="2" type="ORF">AK830_g1377</name>
</gene>
<dbReference type="PANTHER" id="PTHR33112">
    <property type="entry name" value="DOMAIN PROTEIN, PUTATIVE-RELATED"/>
    <property type="match status" value="1"/>
</dbReference>
<comment type="caution">
    <text evidence="2">The sequence shown here is derived from an EMBL/GenBank/DDBJ whole genome shotgun (WGS) entry which is preliminary data.</text>
</comment>
<reference evidence="2 3" key="1">
    <citation type="submission" date="2015-09" db="EMBL/GenBank/DDBJ databases">
        <title>Draft genome of a European isolate of the apple canker pathogen Neonectria ditissima.</title>
        <authorList>
            <person name="Gomez-Cortecero A."/>
            <person name="Harrison R.J."/>
            <person name="Armitage A.D."/>
        </authorList>
    </citation>
    <scope>NUCLEOTIDE SEQUENCE [LARGE SCALE GENOMIC DNA]</scope>
    <source>
        <strain evidence="2 3">R09/05</strain>
    </source>
</reference>
<dbReference type="InterPro" id="IPR010730">
    <property type="entry name" value="HET"/>
</dbReference>
<sequence>MGDLSDAAECTDFCRRLGRLEIRDGELPSHDELANALNLDVDGCILGTQDDLRNRPNCSFCQLVLTACSEPTPQSGHDGNKDDGAAPLSTEAIRVVMFPDENCFRLSHPSRLGTRLMFVTEDEKKVKPKQGPYSAKIVRGEQLSSSLVRSWMEQCERCHGDTCFHIPPSLLLQYKQEFGKKEISEEGHSNFRLIDVQKRCISQMSLGTRYVALSYVWGQTSFFRLRRNNFENLQTEGTLDGIIPELPQTIRDAIDLVSSLGERYLWVDTLCLIQDHQRDMKIGIELMNSIYQGSYFTIVAASGVDVQAGLPGVAAGSRQTAQHVAQLNSSTKLAIVHSIDWHLKRSVYNQRGWTFQELVLPRRTLIFVNGQVYWRCMEANWSEETAADLLSHWLDPDDSNISRVPEARDGNLGAWWAYQKLCEDYSKRQLRYDGDAIRAVSGILRPLGAGLISWMLEGLPVYYLDVALLFVSSDGKLRRRREFASYSWAGWSGGILWARETHQWPGDSTQNPKNLFRWVEEKTWIQWRVWEREGSLQDVNCLDQHEPSRIERFADKHSHLLTDDTVASLKKTRTRGSLPMENYASASSSFPQPTFSSWREDFEQRSAAPFYTLEMINSQAEFDKLASQITNQREWFRIYNWIACRRVKQRRRGENIDDEGITSSTRDRDELDFEFRDSTSPIAGESDKGDRRYLFIKSHLEMLKMNDPTMQFHPPPKCMPRYNLIHFRTLSIRLITGHLPPLGTPREPVLEPSSPHQRVQGIPLLSPSGELVGSLHLDDIESHIPGTEVECLLMAYSHQPIAGSALPMPEEVSEGDDWGYFWILHVIPVGDISERRGVGQVLTTALSQACEPGPESRAVLLG</sequence>
<protein>
    <recommendedName>
        <fullName evidence="1">Heterokaryon incompatibility domain-containing protein</fullName>
    </recommendedName>
</protein>
<dbReference type="EMBL" id="LKCW01000010">
    <property type="protein sequence ID" value="KPM45131.1"/>
    <property type="molecule type" value="Genomic_DNA"/>
</dbReference>
<accession>A0A0P7BUS1</accession>
<evidence type="ECO:0000313" key="3">
    <source>
        <dbReference type="Proteomes" id="UP000050424"/>
    </source>
</evidence>
<proteinExistence type="predicted"/>
<dbReference type="STRING" id="78410.A0A0P7BUS1"/>